<evidence type="ECO:0000256" key="11">
    <source>
        <dbReference type="ARBA" id="ARBA00031350"/>
    </source>
</evidence>
<comment type="caution">
    <text evidence="12">The sequence shown here is derived from an EMBL/GenBank/DDBJ whole genome shotgun (WGS) entry which is preliminary data.</text>
</comment>
<dbReference type="GO" id="GO:0004719">
    <property type="term" value="F:protein-L-isoaspartate (D-aspartate) O-methyltransferase activity"/>
    <property type="evidence" value="ECO:0007669"/>
    <property type="project" value="UniProtKB-EC"/>
</dbReference>
<evidence type="ECO:0000256" key="10">
    <source>
        <dbReference type="ARBA" id="ARBA00031323"/>
    </source>
</evidence>
<dbReference type="Proteomes" id="UP000249304">
    <property type="component" value="Unassembled WGS sequence"/>
</dbReference>
<dbReference type="PANTHER" id="PTHR11579">
    <property type="entry name" value="PROTEIN-L-ISOASPARTATE O-METHYLTRANSFERASE"/>
    <property type="match status" value="1"/>
</dbReference>
<reference evidence="12 13" key="1">
    <citation type="submission" date="2018-01" db="EMBL/GenBank/DDBJ databases">
        <title>Draft genome sequence of Nonomuraea sp. KC333.</title>
        <authorList>
            <person name="Sahin N."/>
            <person name="Saygin H."/>
            <person name="Ay H."/>
        </authorList>
    </citation>
    <scope>NUCLEOTIDE SEQUENCE [LARGE SCALE GENOMIC DNA]</scope>
    <source>
        <strain evidence="12 13">KC333</strain>
    </source>
</reference>
<dbReference type="GO" id="GO:0032259">
    <property type="term" value="P:methylation"/>
    <property type="evidence" value="ECO:0007669"/>
    <property type="project" value="UniProtKB-KW"/>
</dbReference>
<dbReference type="InterPro" id="IPR000682">
    <property type="entry name" value="PCMT"/>
</dbReference>
<dbReference type="AlphaFoldDB" id="A0A2W2DJZ4"/>
<evidence type="ECO:0000256" key="9">
    <source>
        <dbReference type="ARBA" id="ARBA00030757"/>
    </source>
</evidence>
<keyword evidence="8" id="KW-0949">S-adenosyl-L-methionine</keyword>
<gene>
    <name evidence="12" type="ORF">C1J01_33290</name>
</gene>
<keyword evidence="13" id="KW-1185">Reference proteome</keyword>
<evidence type="ECO:0000313" key="12">
    <source>
        <dbReference type="EMBL" id="PZG12266.1"/>
    </source>
</evidence>
<evidence type="ECO:0000256" key="4">
    <source>
        <dbReference type="ARBA" id="ARBA00013346"/>
    </source>
</evidence>
<organism evidence="12 13">
    <name type="scientific">Nonomuraea aridisoli</name>
    <dbReference type="NCBI Taxonomy" id="2070368"/>
    <lineage>
        <taxon>Bacteria</taxon>
        <taxon>Bacillati</taxon>
        <taxon>Actinomycetota</taxon>
        <taxon>Actinomycetes</taxon>
        <taxon>Streptosporangiales</taxon>
        <taxon>Streptosporangiaceae</taxon>
        <taxon>Nonomuraea</taxon>
    </lineage>
</organism>
<comment type="similarity">
    <text evidence="2">Belongs to the methyltransferase superfamily. L-isoaspartyl/D-aspartyl protein methyltransferase family.</text>
</comment>
<proteinExistence type="inferred from homology"/>
<dbReference type="CDD" id="cd02440">
    <property type="entry name" value="AdoMet_MTases"/>
    <property type="match status" value="1"/>
</dbReference>
<evidence type="ECO:0000256" key="8">
    <source>
        <dbReference type="ARBA" id="ARBA00022691"/>
    </source>
</evidence>
<keyword evidence="7 12" id="KW-0808">Transferase</keyword>
<dbReference type="OrthoDB" id="3501659at2"/>
<evidence type="ECO:0000256" key="6">
    <source>
        <dbReference type="ARBA" id="ARBA00022603"/>
    </source>
</evidence>
<dbReference type="EC" id="2.1.1.77" evidence="3"/>
<evidence type="ECO:0000256" key="7">
    <source>
        <dbReference type="ARBA" id="ARBA00022679"/>
    </source>
</evidence>
<evidence type="ECO:0000256" key="2">
    <source>
        <dbReference type="ARBA" id="ARBA00005369"/>
    </source>
</evidence>
<dbReference type="GO" id="GO:0005737">
    <property type="term" value="C:cytoplasm"/>
    <property type="evidence" value="ECO:0007669"/>
    <property type="project" value="UniProtKB-SubCell"/>
</dbReference>
<dbReference type="EMBL" id="POUD01000192">
    <property type="protein sequence ID" value="PZG12266.1"/>
    <property type="molecule type" value="Genomic_DNA"/>
</dbReference>
<protein>
    <recommendedName>
        <fullName evidence="4">Protein-L-isoaspartate O-methyltransferase</fullName>
        <ecNumber evidence="3">2.1.1.77</ecNumber>
    </recommendedName>
    <alternativeName>
        <fullName evidence="11">L-isoaspartyl protein carboxyl methyltransferase</fullName>
    </alternativeName>
    <alternativeName>
        <fullName evidence="9">Protein L-isoaspartyl methyltransferase</fullName>
    </alternativeName>
    <alternativeName>
        <fullName evidence="10">Protein-beta-aspartate methyltransferase</fullName>
    </alternativeName>
</protein>
<dbReference type="Pfam" id="PF01135">
    <property type="entry name" value="PCMT"/>
    <property type="match status" value="1"/>
</dbReference>
<comment type="subcellular location">
    <subcellularLocation>
        <location evidence="1">Cytoplasm</location>
    </subcellularLocation>
</comment>
<dbReference type="InterPro" id="IPR029063">
    <property type="entry name" value="SAM-dependent_MTases_sf"/>
</dbReference>
<dbReference type="PANTHER" id="PTHR11579:SF0">
    <property type="entry name" value="PROTEIN-L-ISOASPARTATE(D-ASPARTATE) O-METHYLTRANSFERASE"/>
    <property type="match status" value="1"/>
</dbReference>
<name>A0A2W2DJZ4_9ACTN</name>
<sequence>MATIDPSGEIANAVEKAIRAVPRHHFIPPVGLVAPVRSRPYLIDRDADPGGWWQAVYSNTAIVTQLSDGATPLRELNGDYTSSGSAPSTVADLLNLLDPEPGNRVLEIATGTGWTGALLSHLVGGRGEVTSIEIDPAVAEQAAKNLADAGVAVTLIVGDGALGWPPGAPYDRVHVSCGIRAVPYTWIEQCRPGAVIVLPYCPNFGGNHSLRLVVLPDGTAVGRFPGFASYMMMRSQRPVAPLDPRGPEERHRLRTRVDPRTIAYAPAGADLAMAAMTGLEASHCSATDEHGELFKLWICDPHDPHSWATAVWRPNSVEYDVYQVGHRPVWDEVLNAYFLWVSWGRPGRDRFGMTVGPHGQRVWLDSPDRIVG</sequence>
<evidence type="ECO:0000313" key="13">
    <source>
        <dbReference type="Proteomes" id="UP000249304"/>
    </source>
</evidence>
<accession>A0A2W2DJZ4</accession>
<evidence type="ECO:0000256" key="3">
    <source>
        <dbReference type="ARBA" id="ARBA00011890"/>
    </source>
</evidence>
<keyword evidence="5" id="KW-0963">Cytoplasm</keyword>
<evidence type="ECO:0000256" key="5">
    <source>
        <dbReference type="ARBA" id="ARBA00022490"/>
    </source>
</evidence>
<keyword evidence="6 12" id="KW-0489">Methyltransferase</keyword>
<dbReference type="Gene3D" id="3.40.50.150">
    <property type="entry name" value="Vaccinia Virus protein VP39"/>
    <property type="match status" value="1"/>
</dbReference>
<evidence type="ECO:0000256" key="1">
    <source>
        <dbReference type="ARBA" id="ARBA00004496"/>
    </source>
</evidence>
<dbReference type="SUPFAM" id="SSF53335">
    <property type="entry name" value="S-adenosyl-L-methionine-dependent methyltransferases"/>
    <property type="match status" value="1"/>
</dbReference>